<dbReference type="PANTHER" id="PTHR12346">
    <property type="entry name" value="SIN3B-RELATED"/>
    <property type="match status" value="1"/>
</dbReference>
<dbReference type="RefSeq" id="XP_048139671.1">
    <property type="nucleotide sequence ID" value="XM_048283714.1"/>
</dbReference>
<protein>
    <submittedName>
        <fullName evidence="5">Paired amphipathic helix protein Sin3-like 1</fullName>
    </submittedName>
</protein>
<reference evidence="5" key="1">
    <citation type="submission" date="2025-08" db="UniProtKB">
        <authorList>
            <consortium name="RefSeq"/>
        </authorList>
    </citation>
    <scope>IDENTIFICATION</scope>
    <source>
        <tissue evidence="5">Leaf</tissue>
    </source>
</reference>
<evidence type="ECO:0000256" key="1">
    <source>
        <dbReference type="ARBA" id="ARBA00004123"/>
    </source>
</evidence>
<comment type="subcellular location">
    <subcellularLocation>
        <location evidence="1 3">Nucleus</location>
    </subcellularLocation>
</comment>
<evidence type="ECO:0000256" key="2">
    <source>
        <dbReference type="ARBA" id="ARBA00023242"/>
    </source>
</evidence>
<keyword evidence="2 3" id="KW-0539">Nucleus</keyword>
<dbReference type="PANTHER" id="PTHR12346:SF8">
    <property type="entry name" value="PAIRED AMPHIPATHIC HELIX PROTEIN SIN3-LIKE 2"/>
    <property type="match status" value="1"/>
</dbReference>
<evidence type="ECO:0000313" key="5">
    <source>
        <dbReference type="RefSeq" id="XP_048139671.1"/>
    </source>
</evidence>
<sequence length="408" mass="47778">MKDASSYVREVKDVFGDQPEKYGMFLEIMKDFNAQRIDRARVIAKAKELFQGRKRLIHGFNTFLPEGCEIAPDEPPVRKKAVSYEEAIGFINKTKERFRDEKHVYESFEYLLSLYRRGKEICSVYNEVAVLFAGHPDLFEGFKRFLPENFVHPDELSTTTTLTSRGLEMVCYGRSQGRREGDARGKAGRRLTMKDALSYVREVKDVFRDQQEKYHMFLEIMKDFKTRRIDRARVVARAKELFQGHKRLIHGFNTFLPEGCKIALHKPPIRKKPVSYEEGIGFIHKIKERFRNEEHVYESFENILHLYLRGKEINAVYSEVAGLFAGHPDLLKVFERLLPEDFEHQDELSPTTTTPTSRRLQMIGWPILKPRMKLYKDCADLDHDEDMMRKVHKNDTNANGSNELRTIT</sequence>
<name>A0ABM3HSV7_9MYRT</name>
<evidence type="ECO:0000313" key="4">
    <source>
        <dbReference type="Proteomes" id="UP000827889"/>
    </source>
</evidence>
<dbReference type="GeneID" id="125316187"/>
<dbReference type="InterPro" id="IPR039774">
    <property type="entry name" value="Sin3-like"/>
</dbReference>
<organism evidence="4 5">
    <name type="scientific">Rhodamnia argentea</name>
    <dbReference type="NCBI Taxonomy" id="178133"/>
    <lineage>
        <taxon>Eukaryota</taxon>
        <taxon>Viridiplantae</taxon>
        <taxon>Streptophyta</taxon>
        <taxon>Embryophyta</taxon>
        <taxon>Tracheophyta</taxon>
        <taxon>Spermatophyta</taxon>
        <taxon>Magnoliopsida</taxon>
        <taxon>eudicotyledons</taxon>
        <taxon>Gunneridae</taxon>
        <taxon>Pentapetalae</taxon>
        <taxon>rosids</taxon>
        <taxon>malvids</taxon>
        <taxon>Myrtales</taxon>
        <taxon>Myrtaceae</taxon>
        <taxon>Myrtoideae</taxon>
        <taxon>Myrteae</taxon>
        <taxon>Australasian group</taxon>
        <taxon>Rhodamnia</taxon>
    </lineage>
</organism>
<dbReference type="InterPro" id="IPR003822">
    <property type="entry name" value="PAH"/>
</dbReference>
<accession>A0ABM3HSV7</accession>
<evidence type="ECO:0000256" key="3">
    <source>
        <dbReference type="PROSITE-ProRule" id="PRU00810"/>
    </source>
</evidence>
<dbReference type="Proteomes" id="UP000827889">
    <property type="component" value="Chromosome 8"/>
</dbReference>
<dbReference type="Gene3D" id="1.20.1160.11">
    <property type="entry name" value="Paired amphipathic helix"/>
    <property type="match status" value="4"/>
</dbReference>
<dbReference type="InterPro" id="IPR036600">
    <property type="entry name" value="PAH_sf"/>
</dbReference>
<dbReference type="PROSITE" id="PS51477">
    <property type="entry name" value="PAH"/>
    <property type="match status" value="4"/>
</dbReference>
<proteinExistence type="predicted"/>
<dbReference type="SUPFAM" id="SSF47762">
    <property type="entry name" value="PAH2 domain"/>
    <property type="match status" value="4"/>
</dbReference>
<gene>
    <name evidence="5" type="primary">LOC125316187</name>
</gene>
<keyword evidence="4" id="KW-1185">Reference proteome</keyword>
<dbReference type="Pfam" id="PF02671">
    <property type="entry name" value="PAH"/>
    <property type="match status" value="4"/>
</dbReference>